<dbReference type="EMBL" id="FTMA01000001">
    <property type="protein sequence ID" value="SIQ05957.1"/>
    <property type="molecule type" value="Genomic_DNA"/>
</dbReference>
<evidence type="ECO:0000313" key="1">
    <source>
        <dbReference type="EMBL" id="SIQ05957.1"/>
    </source>
</evidence>
<dbReference type="AlphaFoldDB" id="A0A1N6PNQ8"/>
<sequence length="66" mass="7990">MGLRNHFGQLLSFIKEKLFHWVSIVFFSVSDKRGLYPFKNTMKKKIMEWSLKSLDIIMLFFLFLSR</sequence>
<organism evidence="1 2">
    <name type="scientific">Maribacter ulvicola</name>
    <dbReference type="NCBI Taxonomy" id="228959"/>
    <lineage>
        <taxon>Bacteria</taxon>
        <taxon>Pseudomonadati</taxon>
        <taxon>Bacteroidota</taxon>
        <taxon>Flavobacteriia</taxon>
        <taxon>Flavobacteriales</taxon>
        <taxon>Flavobacteriaceae</taxon>
        <taxon>Maribacter</taxon>
    </lineage>
</organism>
<gene>
    <name evidence="1" type="ORF">SAMN05421797_101530</name>
</gene>
<accession>A0A1N6PNQ8</accession>
<proteinExistence type="predicted"/>
<dbReference type="Proteomes" id="UP000186953">
    <property type="component" value="Unassembled WGS sequence"/>
</dbReference>
<name>A0A1N6PNQ8_9FLAO</name>
<evidence type="ECO:0000313" key="2">
    <source>
        <dbReference type="Proteomes" id="UP000186953"/>
    </source>
</evidence>
<protein>
    <submittedName>
        <fullName evidence="1">Uncharacterized protein</fullName>
    </submittedName>
</protein>
<reference evidence="2" key="1">
    <citation type="submission" date="2017-01" db="EMBL/GenBank/DDBJ databases">
        <authorList>
            <person name="Varghese N."/>
            <person name="Submissions S."/>
        </authorList>
    </citation>
    <scope>NUCLEOTIDE SEQUENCE [LARGE SCALE GENOMIC DNA]</scope>
    <source>
        <strain evidence="2">DSM 15366</strain>
    </source>
</reference>
<dbReference type="STRING" id="228959.SAMN05421797_101530"/>
<keyword evidence="2" id="KW-1185">Reference proteome</keyword>